<dbReference type="SUPFAM" id="SSF103473">
    <property type="entry name" value="MFS general substrate transporter"/>
    <property type="match status" value="1"/>
</dbReference>
<feature type="transmembrane region" description="Helical" evidence="4">
    <location>
        <begin position="230"/>
        <end position="252"/>
    </location>
</feature>
<feature type="transmembrane region" description="Helical" evidence="4">
    <location>
        <begin position="151"/>
        <end position="170"/>
    </location>
</feature>
<name>A0A9W6JAD7_9HYPH</name>
<keyword evidence="3 4" id="KW-0472">Membrane</keyword>
<dbReference type="PANTHER" id="PTHR42910">
    <property type="entry name" value="TRANSPORTER SCO4007-RELATED"/>
    <property type="match status" value="1"/>
</dbReference>
<dbReference type="GO" id="GO:0022857">
    <property type="term" value="F:transmembrane transporter activity"/>
    <property type="evidence" value="ECO:0007669"/>
    <property type="project" value="InterPro"/>
</dbReference>
<evidence type="ECO:0000259" key="5">
    <source>
        <dbReference type="PROSITE" id="PS50850"/>
    </source>
</evidence>
<reference evidence="6" key="2">
    <citation type="submission" date="2023-01" db="EMBL/GenBank/DDBJ databases">
        <authorList>
            <person name="Sun Q."/>
            <person name="Evtushenko L."/>
        </authorList>
    </citation>
    <scope>NUCLEOTIDE SEQUENCE</scope>
    <source>
        <strain evidence="6">VKM B-2484</strain>
    </source>
</reference>
<dbReference type="InterPro" id="IPR036259">
    <property type="entry name" value="MFS_trans_sf"/>
</dbReference>
<feature type="transmembrane region" description="Helical" evidence="4">
    <location>
        <begin position="63"/>
        <end position="80"/>
    </location>
</feature>
<gene>
    <name evidence="6" type="ORF">GCM10017643_28720</name>
</gene>
<protein>
    <submittedName>
        <fullName evidence="6">MFS transporter</fullName>
    </submittedName>
</protein>
<keyword evidence="2 4" id="KW-1133">Transmembrane helix</keyword>
<sequence>MSVASGAGIANLYYNQPLLEQMARTLPASEELIGLVPTLTQVGYAIGMLLLVPLGDMLPRRRLALLFTLLTAAMALGTALNPTLPVLLGFSLLLGVSNMTPQLLIPLAATLSTPEDRGRVIGVMLSGIFAGVLLSRTLAGFVGDAFGWRAMFWLATALMLILTAALAVALPTTPPTHQGRYRDLLGSVLTLVREQPVLQEACLFGFTLFAAFMIFWSNLIHLMVAPPFELGATAVGLFGILSVAAALASPIVGRLADRGLARRVAGAMIIFTIASFGMFWLGRASLVWIGVGVLAMDLGTQLAHVSNQSRILNLAPGAQSRIQTAYFAGGGFGAATGSAAWSHWGWAGVCGSAVAILLIPLAKWLLPLRPTA</sequence>
<feature type="domain" description="Major facilitator superfamily (MFS) profile" evidence="5">
    <location>
        <begin position="1"/>
        <end position="372"/>
    </location>
</feature>
<dbReference type="Gene3D" id="1.20.1250.20">
    <property type="entry name" value="MFS general substrate transporter like domains"/>
    <property type="match status" value="1"/>
</dbReference>
<feature type="transmembrane region" description="Helical" evidence="4">
    <location>
        <begin position="201"/>
        <end position="224"/>
    </location>
</feature>
<dbReference type="InterPro" id="IPR020846">
    <property type="entry name" value="MFS_dom"/>
</dbReference>
<evidence type="ECO:0000256" key="3">
    <source>
        <dbReference type="ARBA" id="ARBA00023136"/>
    </source>
</evidence>
<accession>A0A9W6JAD7</accession>
<dbReference type="PROSITE" id="PS50850">
    <property type="entry name" value="MFS"/>
    <property type="match status" value="1"/>
</dbReference>
<reference evidence="6" key="1">
    <citation type="journal article" date="2014" name="Int. J. Syst. Evol. Microbiol.">
        <title>Complete genome sequence of Corynebacterium casei LMG S-19264T (=DSM 44701T), isolated from a smear-ripened cheese.</title>
        <authorList>
            <consortium name="US DOE Joint Genome Institute (JGI-PGF)"/>
            <person name="Walter F."/>
            <person name="Albersmeier A."/>
            <person name="Kalinowski J."/>
            <person name="Ruckert C."/>
        </authorList>
    </citation>
    <scope>NUCLEOTIDE SEQUENCE</scope>
    <source>
        <strain evidence="6">VKM B-2484</strain>
    </source>
</reference>
<feature type="transmembrane region" description="Helical" evidence="4">
    <location>
        <begin position="86"/>
        <end position="108"/>
    </location>
</feature>
<dbReference type="PANTHER" id="PTHR42910:SF1">
    <property type="entry name" value="MAJOR FACILITATOR SUPERFAMILY (MFS) PROFILE DOMAIN-CONTAINING PROTEIN"/>
    <property type="match status" value="1"/>
</dbReference>
<dbReference type="Proteomes" id="UP001143370">
    <property type="component" value="Unassembled WGS sequence"/>
</dbReference>
<feature type="transmembrane region" description="Helical" evidence="4">
    <location>
        <begin position="264"/>
        <end position="282"/>
    </location>
</feature>
<evidence type="ECO:0000313" key="6">
    <source>
        <dbReference type="EMBL" id="GLK72756.1"/>
    </source>
</evidence>
<dbReference type="CDD" id="cd17324">
    <property type="entry name" value="MFS_NepI_like"/>
    <property type="match status" value="1"/>
</dbReference>
<dbReference type="AlphaFoldDB" id="A0A9W6JAD7"/>
<keyword evidence="7" id="KW-1185">Reference proteome</keyword>
<keyword evidence="1 4" id="KW-0812">Transmembrane</keyword>
<evidence type="ECO:0000313" key="7">
    <source>
        <dbReference type="Proteomes" id="UP001143370"/>
    </source>
</evidence>
<dbReference type="EMBL" id="BSFJ01000018">
    <property type="protein sequence ID" value="GLK72756.1"/>
    <property type="molecule type" value="Genomic_DNA"/>
</dbReference>
<evidence type="ECO:0000256" key="2">
    <source>
        <dbReference type="ARBA" id="ARBA00022989"/>
    </source>
</evidence>
<feature type="transmembrane region" description="Helical" evidence="4">
    <location>
        <begin position="344"/>
        <end position="366"/>
    </location>
</feature>
<feature type="transmembrane region" description="Helical" evidence="4">
    <location>
        <begin position="120"/>
        <end position="139"/>
    </location>
</feature>
<dbReference type="Pfam" id="PF07690">
    <property type="entry name" value="MFS_1"/>
    <property type="match status" value="1"/>
</dbReference>
<evidence type="ECO:0000256" key="1">
    <source>
        <dbReference type="ARBA" id="ARBA00022692"/>
    </source>
</evidence>
<proteinExistence type="predicted"/>
<organism evidence="6 7">
    <name type="scientific">Ancylobacter dichloromethanicus</name>
    <dbReference type="NCBI Taxonomy" id="518825"/>
    <lineage>
        <taxon>Bacteria</taxon>
        <taxon>Pseudomonadati</taxon>
        <taxon>Pseudomonadota</taxon>
        <taxon>Alphaproteobacteria</taxon>
        <taxon>Hyphomicrobiales</taxon>
        <taxon>Xanthobacteraceae</taxon>
        <taxon>Ancylobacter</taxon>
    </lineage>
</organism>
<feature type="transmembrane region" description="Helical" evidence="4">
    <location>
        <begin position="32"/>
        <end position="51"/>
    </location>
</feature>
<comment type="caution">
    <text evidence="6">The sequence shown here is derived from an EMBL/GenBank/DDBJ whole genome shotgun (WGS) entry which is preliminary data.</text>
</comment>
<evidence type="ECO:0000256" key="4">
    <source>
        <dbReference type="SAM" id="Phobius"/>
    </source>
</evidence>
<dbReference type="InterPro" id="IPR011701">
    <property type="entry name" value="MFS"/>
</dbReference>